<reference evidence="4" key="1">
    <citation type="submission" date="2020-07" db="EMBL/GenBank/DDBJ databases">
        <authorList>
            <person name="Lin J."/>
        </authorList>
    </citation>
    <scope>NUCLEOTIDE SEQUENCE</scope>
</reference>
<feature type="region of interest" description="Disordered" evidence="2">
    <location>
        <begin position="1"/>
        <end position="38"/>
    </location>
</feature>
<dbReference type="InterPro" id="IPR018247">
    <property type="entry name" value="EF_Hand_1_Ca_BS"/>
</dbReference>
<feature type="domain" description="EF-hand" evidence="3">
    <location>
        <begin position="56"/>
        <end position="91"/>
    </location>
</feature>
<organism evidence="4">
    <name type="scientific">Ananas comosus var. bracteatus</name>
    <name type="common">red pineapple</name>
    <dbReference type="NCBI Taxonomy" id="296719"/>
    <lineage>
        <taxon>Eukaryota</taxon>
        <taxon>Viridiplantae</taxon>
        <taxon>Streptophyta</taxon>
        <taxon>Embryophyta</taxon>
        <taxon>Tracheophyta</taxon>
        <taxon>Spermatophyta</taxon>
        <taxon>Magnoliopsida</taxon>
        <taxon>Liliopsida</taxon>
        <taxon>Poales</taxon>
        <taxon>Bromeliaceae</taxon>
        <taxon>Bromelioideae</taxon>
        <taxon>Ananas</taxon>
    </lineage>
</organism>
<gene>
    <name evidence="4" type="ORF">CB5_LOCUS30326</name>
</gene>
<feature type="compositionally biased region" description="Basic and acidic residues" evidence="2">
    <location>
        <begin position="16"/>
        <end position="32"/>
    </location>
</feature>
<dbReference type="InterPro" id="IPR002048">
    <property type="entry name" value="EF_hand_dom"/>
</dbReference>
<feature type="domain" description="EF-hand" evidence="3">
    <location>
        <begin position="324"/>
        <end position="359"/>
    </location>
</feature>
<evidence type="ECO:0000256" key="2">
    <source>
        <dbReference type="SAM" id="MobiDB-lite"/>
    </source>
</evidence>
<dbReference type="SMART" id="SM00054">
    <property type="entry name" value="EFh"/>
    <property type="match status" value="2"/>
</dbReference>
<proteinExistence type="predicted"/>
<keyword evidence="1" id="KW-0106">Calcium</keyword>
<dbReference type="PANTHER" id="PTHR34574">
    <property type="entry name" value="CALCIUM-BINDING EF-HAND FAMILY PROTEIN-RELATED"/>
    <property type="match status" value="1"/>
</dbReference>
<dbReference type="InterPro" id="IPR011992">
    <property type="entry name" value="EF-hand-dom_pair"/>
</dbReference>
<dbReference type="PROSITE" id="PS50222">
    <property type="entry name" value="EF_HAND_2"/>
    <property type="match status" value="2"/>
</dbReference>
<dbReference type="Pfam" id="PF13499">
    <property type="entry name" value="EF-hand_7"/>
    <property type="match status" value="1"/>
</dbReference>
<evidence type="ECO:0000313" key="4">
    <source>
        <dbReference type="EMBL" id="CAD1847115.1"/>
    </source>
</evidence>
<dbReference type="Gene3D" id="1.10.238.10">
    <property type="entry name" value="EF-hand"/>
    <property type="match status" value="1"/>
</dbReference>
<dbReference type="EMBL" id="CAJEUB010000035">
    <property type="protein sequence ID" value="CAD1847115.1"/>
    <property type="molecule type" value="Genomic_DNA"/>
</dbReference>
<protein>
    <recommendedName>
        <fullName evidence="3">EF-hand domain-containing protein</fullName>
    </recommendedName>
</protein>
<sequence>MEGWFGRSKKSGSSSSKEDNKEIKGEAEDQKHVGKSNSKVVVDGREIRELVENKEAFSSFVDHKFHELDRDRDGKLSVKELQPAVADIGAALGLPAQGASTQSDHIYSEVLSEFTHGKQDKVSKSEFQEVLTDILLGMAAGLKRDPIVILRIDGEDLKEFVESPRFEPEAIAVFSQLESENAPLRECLKRALQQLTVEHGMPPTSDPLVVSNIVEPALSEISADQLEQPASQEAFLEEFKKLLNIITRRLLQHPVIVAHTENTFDGSGVKRLLSNKFELDKLLDSVWREVPKDRHHKSSKEYLRVALDSMAPSANLPPYGAVDQVDAVVNEAFKMVQADDGKIVDEAEFKQALTEILGSIMLQLEGTPIFISSNTVVHEPHAPQLRLFTCSSPSKWPRTVTHRGHAE</sequence>
<dbReference type="PROSITE" id="PS00018">
    <property type="entry name" value="EF_HAND_1"/>
    <property type="match status" value="1"/>
</dbReference>
<evidence type="ECO:0000259" key="3">
    <source>
        <dbReference type="PROSITE" id="PS50222"/>
    </source>
</evidence>
<dbReference type="AlphaFoldDB" id="A0A6V7QWL5"/>
<dbReference type="GO" id="GO:0005509">
    <property type="term" value="F:calcium ion binding"/>
    <property type="evidence" value="ECO:0007669"/>
    <property type="project" value="InterPro"/>
</dbReference>
<dbReference type="PANTHER" id="PTHR34574:SF13">
    <property type="entry name" value="EF-HAND DOMAIN-CONTAINING PROTEIN"/>
    <property type="match status" value="1"/>
</dbReference>
<evidence type="ECO:0000256" key="1">
    <source>
        <dbReference type="ARBA" id="ARBA00022837"/>
    </source>
</evidence>
<accession>A0A6V7QWL5</accession>
<name>A0A6V7QWL5_ANACO</name>
<dbReference type="SUPFAM" id="SSF47473">
    <property type="entry name" value="EF-hand"/>
    <property type="match status" value="1"/>
</dbReference>